<organism evidence="1 2">
    <name type="scientific">Bifidobacterium primatium</name>
    <dbReference type="NCBI Taxonomy" id="2045438"/>
    <lineage>
        <taxon>Bacteria</taxon>
        <taxon>Bacillati</taxon>
        <taxon>Actinomycetota</taxon>
        <taxon>Actinomycetes</taxon>
        <taxon>Bifidobacteriales</taxon>
        <taxon>Bifidobacteriaceae</taxon>
        <taxon>Bifidobacterium</taxon>
    </lineage>
</organism>
<reference evidence="1 2" key="1">
    <citation type="submission" date="2017-10" db="EMBL/GenBank/DDBJ databases">
        <title>Draft genome sequences of strains TRE 1, TRE 9, TRE H and TRI 7, isolated from tamarins, belonging to four potential novel Bifidobacterium species.</title>
        <authorList>
            <person name="Mattarelli P."/>
            <person name="Modesto M."/>
            <person name="Puglisi E."/>
            <person name="Morelli L."/>
            <person name="Spezio C."/>
            <person name="Bonetti A."/>
            <person name="Sandri C."/>
        </authorList>
    </citation>
    <scope>NUCLEOTIDE SEQUENCE [LARGE SCALE GENOMIC DNA]</scope>
    <source>
        <strain evidence="2">TRE1</strain>
    </source>
</reference>
<accession>A0A2M9HBZ0</accession>
<keyword evidence="1" id="KW-0238">DNA-binding</keyword>
<dbReference type="PANTHER" id="PTHR34374">
    <property type="entry name" value="LARGE RIBOSOMAL RNA SUBUNIT ACCUMULATION PROTEIN YCED HOMOLOG 1, CHLOROPLASTIC"/>
    <property type="match status" value="1"/>
</dbReference>
<evidence type="ECO:0000313" key="2">
    <source>
        <dbReference type="Proteomes" id="UP000229095"/>
    </source>
</evidence>
<name>A0A2M9HBZ0_9BIFI</name>
<gene>
    <name evidence="1" type="ORF">CS006_02455</name>
</gene>
<dbReference type="GO" id="GO:0003677">
    <property type="term" value="F:DNA binding"/>
    <property type="evidence" value="ECO:0007669"/>
    <property type="project" value="UniProtKB-KW"/>
</dbReference>
<sequence>MNANHPETSPWAVSIAQVASRPGQSKSVDADFPAPSGIGDEVISIKEGAPVHVCGSFDSIVDGLVLTASVTAPVTAECSRCLKPLNANHTITVTAFFPYAPDVHDQRRKGGHGEEEVDIIAGEEEGDDTYPLAGNNTFADIEALLRDNLVESLPLKPLCRPDCQGLCPQCGEDLNEHPDHHHEVSDIRWSALESLKAQLEAEAGDDK</sequence>
<comment type="caution">
    <text evidence="1">The sequence shown here is derived from an EMBL/GenBank/DDBJ whole genome shotgun (WGS) entry which is preliminary data.</text>
</comment>
<dbReference type="Pfam" id="PF02620">
    <property type="entry name" value="YceD"/>
    <property type="match status" value="1"/>
</dbReference>
<dbReference type="OrthoDB" id="9790372at2"/>
<dbReference type="InterPro" id="IPR003772">
    <property type="entry name" value="YceD"/>
</dbReference>
<dbReference type="AlphaFoldDB" id="A0A2M9HBZ0"/>
<evidence type="ECO:0000313" key="1">
    <source>
        <dbReference type="EMBL" id="PJM74323.1"/>
    </source>
</evidence>
<keyword evidence="2" id="KW-1185">Reference proteome</keyword>
<dbReference type="PANTHER" id="PTHR34374:SF1">
    <property type="entry name" value="LARGE RIBOSOMAL RNA SUBUNIT ACCUMULATION PROTEIN YCED HOMOLOG 1, CHLOROPLASTIC"/>
    <property type="match status" value="1"/>
</dbReference>
<dbReference type="Proteomes" id="UP000229095">
    <property type="component" value="Unassembled WGS sequence"/>
</dbReference>
<proteinExistence type="predicted"/>
<protein>
    <submittedName>
        <fullName evidence="1">DNA-binding protein</fullName>
    </submittedName>
</protein>
<dbReference type="EMBL" id="PEBI01000001">
    <property type="protein sequence ID" value="PJM74323.1"/>
    <property type="molecule type" value="Genomic_DNA"/>
</dbReference>